<reference evidence="4 5" key="1">
    <citation type="journal article" date="2012" name="J. Am. Chem. Soc.">
        <title>Bacterial biosynthesis and maturation of the didemnin anti-cancer agents.</title>
        <authorList>
            <person name="Xu Y."/>
            <person name="Kersten R.D."/>
            <person name="Nam S.J."/>
            <person name="Lu L."/>
            <person name="Al-Suwailem A.M."/>
            <person name="Zheng H."/>
            <person name="Fenical W."/>
            <person name="Dorrestein P.C."/>
            <person name="Moore B.S."/>
            <person name="Qian P.Y."/>
        </authorList>
    </citation>
    <scope>NUCLEOTIDE SEQUENCE [LARGE SCALE GENOMIC DNA]</scope>
    <source>
        <strain evidence="4 5">KA081020-065</strain>
    </source>
</reference>
<feature type="domain" description="CRISPR type III-associated protein" evidence="3">
    <location>
        <begin position="37"/>
        <end position="191"/>
    </location>
</feature>
<dbReference type="Proteomes" id="UP000005258">
    <property type="component" value="Plasmid pTM1"/>
</dbReference>
<evidence type="ECO:0000256" key="2">
    <source>
        <dbReference type="SAM" id="MobiDB-lite"/>
    </source>
</evidence>
<geneLocation type="plasmid" evidence="4 5">
    <name>pTM1</name>
</geneLocation>
<organism evidence="4 5">
    <name type="scientific">Tistrella mobilis (strain KA081020-065)</name>
    <dbReference type="NCBI Taxonomy" id="1110502"/>
    <lineage>
        <taxon>Bacteria</taxon>
        <taxon>Pseudomonadati</taxon>
        <taxon>Pseudomonadota</taxon>
        <taxon>Alphaproteobacteria</taxon>
        <taxon>Geminicoccales</taxon>
        <taxon>Geminicoccaceae</taxon>
        <taxon>Tistrella</taxon>
    </lineage>
</organism>
<keyword evidence="1" id="KW-0051">Antiviral defense</keyword>
<dbReference type="AlphaFoldDB" id="I3TSN0"/>
<dbReference type="CDD" id="cd09726">
    <property type="entry name" value="RAMP_I_III"/>
    <property type="match status" value="1"/>
</dbReference>
<evidence type="ECO:0000259" key="3">
    <source>
        <dbReference type="Pfam" id="PF03787"/>
    </source>
</evidence>
<dbReference type="EMBL" id="CP003237">
    <property type="protein sequence ID" value="AFK55768.1"/>
    <property type="molecule type" value="Genomic_DNA"/>
</dbReference>
<evidence type="ECO:0000313" key="4">
    <source>
        <dbReference type="EMBL" id="AFK55768.1"/>
    </source>
</evidence>
<gene>
    <name evidence="4" type="ordered locus">TMO_a0365</name>
</gene>
<evidence type="ECO:0000313" key="5">
    <source>
        <dbReference type="Proteomes" id="UP000005258"/>
    </source>
</evidence>
<accession>I3TSN0</accession>
<dbReference type="HOGENOM" id="CLU_028468_0_0_5"/>
<feature type="region of interest" description="Disordered" evidence="2">
    <location>
        <begin position="625"/>
        <end position="644"/>
    </location>
</feature>
<keyword evidence="5" id="KW-1185">Reference proteome</keyword>
<dbReference type="InterPro" id="IPR005537">
    <property type="entry name" value="RAMP_III_fam"/>
</dbReference>
<evidence type="ECO:0000256" key="1">
    <source>
        <dbReference type="ARBA" id="ARBA00023118"/>
    </source>
</evidence>
<name>I3TSN0_TISMK</name>
<keyword evidence="4" id="KW-0614">Plasmid</keyword>
<dbReference type="GO" id="GO:0051607">
    <property type="term" value="P:defense response to virus"/>
    <property type="evidence" value="ECO:0007669"/>
    <property type="project" value="UniProtKB-KW"/>
</dbReference>
<dbReference type="RefSeq" id="WP_014747445.1">
    <property type="nucleotide sequence ID" value="NC_017957.2"/>
</dbReference>
<sequence>MEISRYELSLTVAGPVLPRATAIGRPGIHTPILRQGDRLDGLPVIPGSHVAGKLREAWTQLGEIAPDQFTDVDTLFGAPGFAPDAAVEGPAGQRKRVILPGDLVADHAGRPDGRRTRVKISDETGTVERGALQVLEAPYAPGDQVTFTGALIILGNSDEAPYAAEIADRLRICLNWILQLGGLRGAGFGRVLTAELKEANGKGQGALPEDADRLRLVLAFETPFCISERPVYGNMFHSVDHVAGRVIKGVLARLISHAHPESGVMAPVTPAILTRLHIGQAEPVHCPGTAAEERLEAAGGLSGRRPLPCPESLATAGDEVVVDLAEETEPVLIDGMAPSHPTDWKNTPDTVTAMMRNGADLASAGGKAVGRVMRVRTAISPERRRAARSQLFGQECCRVEDHVWLGHIDLYGLDQDERGHVRAALANLARTGLVGIGKTDATALIRVVPESLPAVPVPEVGRPIRMLIVTETLLCPPDVLGRHQGLAELRAAYARVIDELSGGTLRLHRAFTTEAMRGGAFHARKRPPKTQYRPWGVTQPGSLFVIEPTGTGDATPVLTRWSRIGLPVPPSVLKDYELDGIAADQLWNHCPWLPENGHGAVVFDPPRPEGHLQDRTRLTRIHLPDGLWATPEPDPARTSAGGEA</sequence>
<dbReference type="KEGG" id="tmo:TMO_a0365"/>
<dbReference type="Pfam" id="PF03787">
    <property type="entry name" value="RAMPs"/>
    <property type="match status" value="1"/>
</dbReference>
<protein>
    <recommendedName>
        <fullName evidence="3">CRISPR type III-associated protein domain-containing protein</fullName>
    </recommendedName>
</protein>
<proteinExistence type="predicted"/>